<dbReference type="Gene3D" id="3.30.565.10">
    <property type="entry name" value="Histidine kinase-like ATPase, C-terminal domain"/>
    <property type="match status" value="1"/>
</dbReference>
<keyword evidence="2" id="KW-1185">Reference proteome</keyword>
<dbReference type="Proteomes" id="UP000265768">
    <property type="component" value="Unassembled WGS sequence"/>
</dbReference>
<proteinExistence type="predicted"/>
<dbReference type="EMBL" id="QZEY01000007">
    <property type="protein sequence ID" value="RJL31273.1"/>
    <property type="molecule type" value="Genomic_DNA"/>
</dbReference>
<dbReference type="InterPro" id="IPR036890">
    <property type="entry name" value="HATPase_C_sf"/>
</dbReference>
<evidence type="ECO:0008006" key="3">
    <source>
        <dbReference type="Google" id="ProtNLM"/>
    </source>
</evidence>
<reference evidence="1 2" key="1">
    <citation type="submission" date="2018-09" db="EMBL/GenBank/DDBJ databases">
        <title>YIM 75507 draft genome.</title>
        <authorList>
            <person name="Tang S."/>
            <person name="Feng Y."/>
        </authorList>
    </citation>
    <scope>NUCLEOTIDE SEQUENCE [LARGE SCALE GENOMIC DNA]</scope>
    <source>
        <strain evidence="1 2">YIM 75507</strain>
    </source>
</reference>
<accession>A0A3A4AZK3</accession>
<evidence type="ECO:0000313" key="2">
    <source>
        <dbReference type="Proteomes" id="UP000265768"/>
    </source>
</evidence>
<organism evidence="1 2">
    <name type="scientific">Bailinhaonella thermotolerans</name>
    <dbReference type="NCBI Taxonomy" id="1070861"/>
    <lineage>
        <taxon>Bacteria</taxon>
        <taxon>Bacillati</taxon>
        <taxon>Actinomycetota</taxon>
        <taxon>Actinomycetes</taxon>
        <taxon>Streptosporangiales</taxon>
        <taxon>Streptosporangiaceae</taxon>
        <taxon>Bailinhaonella</taxon>
    </lineage>
</organism>
<dbReference type="AlphaFoldDB" id="A0A3A4AZK3"/>
<name>A0A3A4AZK3_9ACTN</name>
<comment type="caution">
    <text evidence="1">The sequence shown here is derived from an EMBL/GenBank/DDBJ whole genome shotgun (WGS) entry which is preliminary data.</text>
</comment>
<protein>
    <recommendedName>
        <fullName evidence="3">Histidine kinase/HSP90-like ATPase domain-containing protein</fullName>
    </recommendedName>
</protein>
<gene>
    <name evidence="1" type="ORF">D5H75_19630</name>
</gene>
<sequence length="143" mass="15350">MVRGELEREGIPPDAVSDAETVVAELAGNLELHGAPPYEMRVLRLGRIPAWCEVVDSDPDLGEIPRILARLGAPGPPDLLTESGRGLLLAHALTAGHCRAYRTRTVSRDTPAKAVAFSLPTAAGPRVLCPPLLDFGRRLLRFA</sequence>
<evidence type="ECO:0000313" key="1">
    <source>
        <dbReference type="EMBL" id="RJL31273.1"/>
    </source>
</evidence>